<feature type="region of interest" description="Disordered" evidence="11">
    <location>
        <begin position="787"/>
        <end position="826"/>
    </location>
</feature>
<feature type="compositionally biased region" description="Acidic residues" evidence="11">
    <location>
        <begin position="969"/>
        <end position="978"/>
    </location>
</feature>
<feature type="compositionally biased region" description="Low complexity" evidence="11">
    <location>
        <begin position="921"/>
        <end position="932"/>
    </location>
</feature>
<feature type="domain" description="C2H2-type" evidence="12">
    <location>
        <begin position="670"/>
        <end position="697"/>
    </location>
</feature>
<feature type="domain" description="C2H2-type" evidence="12">
    <location>
        <begin position="491"/>
        <end position="518"/>
    </location>
</feature>
<dbReference type="GO" id="GO:0005634">
    <property type="term" value="C:nucleus"/>
    <property type="evidence" value="ECO:0007669"/>
    <property type="project" value="UniProtKB-SubCell"/>
</dbReference>
<evidence type="ECO:0000256" key="1">
    <source>
        <dbReference type="ARBA" id="ARBA00004123"/>
    </source>
</evidence>
<keyword evidence="3" id="KW-0677">Repeat</keyword>
<keyword evidence="6" id="KW-0805">Transcription regulation</keyword>
<sequence length="1097" mass="124550">MDVGGDLALQWVEEVGNVIHEEVICGLEAELTAPEEEVIGACEEVCVEETVESGPDCGTTADSEILMVPQTSDMESIYIVPQDQGHDYLNIEVTEEVIADNWDRSGPDDGVEIPETKVSHDNLLEYDDMEIPLPIDQDSYTNTRPYPCDFCSRRFRKKANLMNHMVAHQTDRPHGCNLCGARYVRKCDLMNHLKIHAYAPSRDGLEDDLNDDDSLAHDEEEPNRGRRKKAQSSAPRKRKNNAASAKRNNDDIKIEMNKYMNKSYDYVDEDMRLLEEMTSRNTARSSNYASSSRWTDEISTMPSEPQPPRWPITDPTKPYVCQHCGVGFAREKALASHARIHGGDSPFECTSCGDMFWDVNTLRDHVRMKHGGTVHTEMDEYDNDATYTGDERFGEFYCETCGVPFHRLDLLKRHRKIHVKQEIDMTEGSSQHHVCNVCGEWFEEALALLAHAELHARSPSRRCLLCGQRCRDDAEVAEHVRQYHADDAPPNTCNLCGKTCKDKRSLLKHSWIHNADKTFGCTKCGKRFHSKARLRRHMVSHRNKMVACDECGEEFPDGRALVSHRHSHNKDLGGRSFPCRECGKTFGSRSSQQIHIRIHTGERPYGCRFCWKAFADGGTLRKHERIHTGEKPYGCAICPRAFNQRVVLREHVRAHHSGPDPKCHGSMTPYLCKVCGDAYSTSEEIVAHIVQHCDDNTALRRQPQSGPRKYKRRRKLKPLEGASMNMPRMSENYVDMLQQPGSDSDDNTKRKLGRKNKQQHRANVEEGYQNVLKSFESSLQNINSIVSNSKLNPSKSKLSKRKIKKEDKKNETQTSSQSGRPKMIHTQKTRVPVEVGSDGAKKGQKTKTMVTRTPKVMPSEHKMGIFPGGERNRPRTKNVSYHIEGKLHVTPATFPKPKEDMDKPLSPLLTNIKIEPGLQKSSSNNHSNNNGNILGMNIEKAPTPSRKKPVVMRRVRKQKQVVIKQEPRDIDDEEEDEMQNNNISQRVEPVRLSANRLDRTNMDLNFEANLLNAEHESILPDIGRSDHMDDMENGNVKLSVKMVESTPQRLMTIHSVIGPVDDVPETIIPDAVEYTCEMCSAVFSTRAELLVHVPIHI</sequence>
<dbReference type="RefSeq" id="XP_015599109.1">
    <property type="nucleotide sequence ID" value="XM_015743623.2"/>
</dbReference>
<evidence type="ECO:0000313" key="16">
    <source>
        <dbReference type="RefSeq" id="XP_015599111.1"/>
    </source>
</evidence>
<dbReference type="PROSITE" id="PS50157">
    <property type="entry name" value="ZINC_FINGER_C2H2_2"/>
    <property type="match status" value="15"/>
</dbReference>
<feature type="domain" description="C2H2-type" evidence="12">
    <location>
        <begin position="396"/>
        <end position="423"/>
    </location>
</feature>
<feature type="domain" description="C2H2-type" evidence="12">
    <location>
        <begin position="146"/>
        <end position="173"/>
    </location>
</feature>
<evidence type="ECO:0000256" key="8">
    <source>
        <dbReference type="ARBA" id="ARBA00023163"/>
    </source>
</evidence>
<dbReference type="GO" id="GO:0000122">
    <property type="term" value="P:negative regulation of transcription by RNA polymerase II"/>
    <property type="evidence" value="ECO:0007669"/>
    <property type="project" value="UniProtKB-ARBA"/>
</dbReference>
<feature type="region of interest" description="Disordered" evidence="11">
    <location>
        <begin position="202"/>
        <end position="254"/>
    </location>
</feature>
<feature type="compositionally biased region" description="Acidic residues" evidence="11">
    <location>
        <begin position="205"/>
        <end position="221"/>
    </location>
</feature>
<evidence type="ECO:0000256" key="2">
    <source>
        <dbReference type="ARBA" id="ARBA00022723"/>
    </source>
</evidence>
<dbReference type="Pfam" id="PF00096">
    <property type="entry name" value="zf-C2H2"/>
    <property type="match status" value="5"/>
</dbReference>
<dbReference type="AlphaFoldDB" id="A0AAJ7C0U6"/>
<dbReference type="GO" id="GO:0008270">
    <property type="term" value="F:zinc ion binding"/>
    <property type="evidence" value="ECO:0007669"/>
    <property type="project" value="UniProtKB-KW"/>
</dbReference>
<reference evidence="14 15" key="1">
    <citation type="submission" date="2025-04" db="UniProtKB">
        <authorList>
            <consortium name="RefSeq"/>
        </authorList>
    </citation>
    <scope>IDENTIFICATION</scope>
</reference>
<dbReference type="FunFam" id="3.30.160.60:FF:000325">
    <property type="entry name" value="ZFP90 zinc finger protein"/>
    <property type="match status" value="1"/>
</dbReference>
<keyword evidence="2" id="KW-0479">Metal-binding</keyword>
<dbReference type="KEGG" id="ccin:107269588"/>
<feature type="domain" description="C2H2-type" evidence="12">
    <location>
        <begin position="319"/>
        <end position="346"/>
    </location>
</feature>
<dbReference type="GO" id="GO:0000977">
    <property type="term" value="F:RNA polymerase II transcription regulatory region sequence-specific DNA binding"/>
    <property type="evidence" value="ECO:0007669"/>
    <property type="project" value="TreeGrafter"/>
</dbReference>
<dbReference type="SUPFAM" id="SSF57667">
    <property type="entry name" value="beta-beta-alpha zinc fingers"/>
    <property type="match status" value="7"/>
</dbReference>
<feature type="compositionally biased region" description="Basic residues" evidence="11">
    <location>
        <begin position="945"/>
        <end position="959"/>
    </location>
</feature>
<feature type="region of interest" description="Disordered" evidence="11">
    <location>
        <begin position="916"/>
        <end position="979"/>
    </location>
</feature>
<name>A0AAJ7C0U6_CEPCN</name>
<feature type="domain" description="C2H2-type" evidence="12">
    <location>
        <begin position="519"/>
        <end position="546"/>
    </location>
</feature>
<dbReference type="PANTHER" id="PTHR24409:SF433">
    <property type="entry name" value="LD24322P"/>
    <property type="match status" value="1"/>
</dbReference>
<dbReference type="GeneID" id="107269588"/>
<keyword evidence="7" id="KW-0238">DNA-binding</keyword>
<evidence type="ECO:0000313" key="15">
    <source>
        <dbReference type="RefSeq" id="XP_015599109.1"/>
    </source>
</evidence>
<dbReference type="FunFam" id="3.30.160.60:FF:001465">
    <property type="entry name" value="Zinc finger protein 560"/>
    <property type="match status" value="1"/>
</dbReference>
<organism evidence="13 16">
    <name type="scientific">Cephus cinctus</name>
    <name type="common">Wheat stem sawfly</name>
    <dbReference type="NCBI Taxonomy" id="211228"/>
    <lineage>
        <taxon>Eukaryota</taxon>
        <taxon>Metazoa</taxon>
        <taxon>Ecdysozoa</taxon>
        <taxon>Arthropoda</taxon>
        <taxon>Hexapoda</taxon>
        <taxon>Insecta</taxon>
        <taxon>Pterygota</taxon>
        <taxon>Neoptera</taxon>
        <taxon>Endopterygota</taxon>
        <taxon>Hymenoptera</taxon>
        <taxon>Cephoidea</taxon>
        <taxon>Cephidae</taxon>
        <taxon>Cephus</taxon>
    </lineage>
</organism>
<evidence type="ECO:0000256" key="10">
    <source>
        <dbReference type="PROSITE-ProRule" id="PRU00042"/>
    </source>
</evidence>
<dbReference type="Proteomes" id="UP000694920">
    <property type="component" value="Unplaced"/>
</dbReference>
<feature type="domain" description="C2H2-type" evidence="12">
    <location>
        <begin position="577"/>
        <end position="604"/>
    </location>
</feature>
<evidence type="ECO:0000313" key="14">
    <source>
        <dbReference type="RefSeq" id="XP_015599108.1"/>
    </source>
</evidence>
<feature type="domain" description="C2H2-type" evidence="12">
    <location>
        <begin position="1074"/>
        <end position="1097"/>
    </location>
</feature>
<evidence type="ECO:0000256" key="7">
    <source>
        <dbReference type="ARBA" id="ARBA00023125"/>
    </source>
</evidence>
<dbReference type="RefSeq" id="XP_015599111.1">
    <property type="nucleotide sequence ID" value="XM_015743625.1"/>
</dbReference>
<feature type="region of interest" description="Disordered" evidence="11">
    <location>
        <begin position="284"/>
        <end position="309"/>
    </location>
</feature>
<feature type="domain" description="C2H2-type" evidence="12">
    <location>
        <begin position="546"/>
        <end position="573"/>
    </location>
</feature>
<evidence type="ECO:0000256" key="5">
    <source>
        <dbReference type="ARBA" id="ARBA00022833"/>
    </source>
</evidence>
<evidence type="ECO:0000256" key="6">
    <source>
        <dbReference type="ARBA" id="ARBA00023015"/>
    </source>
</evidence>
<keyword evidence="8" id="KW-0804">Transcription</keyword>
<dbReference type="PROSITE" id="PS00028">
    <property type="entry name" value="ZINC_FINGER_C2H2_1"/>
    <property type="match status" value="15"/>
</dbReference>
<dbReference type="FunFam" id="3.30.160.60:FF:000260">
    <property type="entry name" value="Spalt-like transcription factor 1"/>
    <property type="match status" value="1"/>
</dbReference>
<keyword evidence="5" id="KW-0862">Zinc</keyword>
<feature type="domain" description="C2H2-type" evidence="12">
    <location>
        <begin position="174"/>
        <end position="201"/>
    </location>
</feature>
<dbReference type="SMART" id="SM00355">
    <property type="entry name" value="ZnF_C2H2"/>
    <property type="match status" value="15"/>
</dbReference>
<evidence type="ECO:0000259" key="12">
    <source>
        <dbReference type="PROSITE" id="PS50157"/>
    </source>
</evidence>
<dbReference type="InterPro" id="IPR036236">
    <property type="entry name" value="Znf_C2H2_sf"/>
</dbReference>
<accession>A0AAJ7C0U6</accession>
<feature type="region of interest" description="Disordered" evidence="11">
    <location>
        <begin position="698"/>
        <end position="763"/>
    </location>
</feature>
<keyword evidence="13" id="KW-1185">Reference proteome</keyword>
<evidence type="ECO:0000256" key="4">
    <source>
        <dbReference type="ARBA" id="ARBA00022771"/>
    </source>
</evidence>
<feature type="compositionally biased region" description="Basic residues" evidence="11">
    <location>
        <begin position="225"/>
        <end position="240"/>
    </location>
</feature>
<feature type="domain" description="C2H2-type" evidence="12">
    <location>
        <begin position="347"/>
        <end position="375"/>
    </location>
</feature>
<dbReference type="RefSeq" id="XP_015599108.1">
    <property type="nucleotide sequence ID" value="XM_015743622.2"/>
</dbReference>
<protein>
    <submittedName>
        <fullName evidence="14 15">Zinc finger protein 16</fullName>
    </submittedName>
</protein>
<dbReference type="Pfam" id="PF13912">
    <property type="entry name" value="zf-C2H2_6"/>
    <property type="match status" value="1"/>
</dbReference>
<dbReference type="GO" id="GO:0000981">
    <property type="term" value="F:DNA-binding transcription factor activity, RNA polymerase II-specific"/>
    <property type="evidence" value="ECO:0007669"/>
    <property type="project" value="TreeGrafter"/>
</dbReference>
<dbReference type="Gene3D" id="3.30.160.60">
    <property type="entry name" value="Classic Zinc Finger"/>
    <property type="match status" value="9"/>
</dbReference>
<keyword evidence="4 10" id="KW-0863">Zinc-finger</keyword>
<feature type="compositionally biased region" description="Basic residues" evidence="11">
    <location>
        <begin position="750"/>
        <end position="760"/>
    </location>
</feature>
<comment type="subcellular location">
    <subcellularLocation>
        <location evidence="1">Nucleus</location>
    </subcellularLocation>
</comment>
<dbReference type="PANTHER" id="PTHR24409">
    <property type="entry name" value="ZINC FINGER PROTEIN 142"/>
    <property type="match status" value="1"/>
</dbReference>
<proteinExistence type="predicted"/>
<evidence type="ECO:0000256" key="9">
    <source>
        <dbReference type="ARBA" id="ARBA00023242"/>
    </source>
</evidence>
<dbReference type="FunFam" id="3.30.160.60:FF:000100">
    <property type="entry name" value="Zinc finger 45-like"/>
    <property type="match status" value="2"/>
</dbReference>
<evidence type="ECO:0000256" key="3">
    <source>
        <dbReference type="ARBA" id="ARBA00022737"/>
    </source>
</evidence>
<dbReference type="InterPro" id="IPR013087">
    <property type="entry name" value="Znf_C2H2_type"/>
</dbReference>
<gene>
    <name evidence="14 15 16" type="primary">LOC107269588</name>
</gene>
<evidence type="ECO:0000256" key="11">
    <source>
        <dbReference type="SAM" id="MobiDB-lite"/>
    </source>
</evidence>
<feature type="domain" description="C2H2-type" evidence="12">
    <location>
        <begin position="433"/>
        <end position="460"/>
    </location>
</feature>
<feature type="domain" description="C2H2-type" evidence="12">
    <location>
        <begin position="605"/>
        <end position="632"/>
    </location>
</feature>
<keyword evidence="9" id="KW-0539">Nucleus</keyword>
<evidence type="ECO:0000313" key="13">
    <source>
        <dbReference type="Proteomes" id="UP000694920"/>
    </source>
</evidence>
<feature type="compositionally biased region" description="Low complexity" evidence="11">
    <location>
        <begin position="787"/>
        <end position="796"/>
    </location>
</feature>
<feature type="domain" description="C2H2-type" evidence="12">
    <location>
        <begin position="461"/>
        <end position="489"/>
    </location>
</feature>
<feature type="compositionally biased region" description="Polar residues" evidence="11">
    <location>
        <begin position="284"/>
        <end position="303"/>
    </location>
</feature>
<feature type="domain" description="C2H2-type" evidence="12">
    <location>
        <begin position="633"/>
        <end position="661"/>
    </location>
</feature>